<dbReference type="EMBL" id="LXQA011280937">
    <property type="protein sequence ID" value="MCI91731.1"/>
    <property type="molecule type" value="Genomic_DNA"/>
</dbReference>
<name>A0A392VXM3_9FABA</name>
<comment type="caution">
    <text evidence="1">The sequence shown here is derived from an EMBL/GenBank/DDBJ whole genome shotgun (WGS) entry which is preliminary data.</text>
</comment>
<organism evidence="1 2">
    <name type="scientific">Trifolium medium</name>
    <dbReference type="NCBI Taxonomy" id="97028"/>
    <lineage>
        <taxon>Eukaryota</taxon>
        <taxon>Viridiplantae</taxon>
        <taxon>Streptophyta</taxon>
        <taxon>Embryophyta</taxon>
        <taxon>Tracheophyta</taxon>
        <taxon>Spermatophyta</taxon>
        <taxon>Magnoliopsida</taxon>
        <taxon>eudicotyledons</taxon>
        <taxon>Gunneridae</taxon>
        <taxon>Pentapetalae</taxon>
        <taxon>rosids</taxon>
        <taxon>fabids</taxon>
        <taxon>Fabales</taxon>
        <taxon>Fabaceae</taxon>
        <taxon>Papilionoideae</taxon>
        <taxon>50 kb inversion clade</taxon>
        <taxon>NPAAA clade</taxon>
        <taxon>Hologalegina</taxon>
        <taxon>IRL clade</taxon>
        <taxon>Trifolieae</taxon>
        <taxon>Trifolium</taxon>
    </lineage>
</organism>
<reference evidence="1 2" key="1">
    <citation type="journal article" date="2018" name="Front. Plant Sci.">
        <title>Red Clover (Trifolium pratense) and Zigzag Clover (T. medium) - A Picture of Genomic Similarities and Differences.</title>
        <authorList>
            <person name="Dluhosova J."/>
            <person name="Istvanek J."/>
            <person name="Nedelnik J."/>
            <person name="Repkova J."/>
        </authorList>
    </citation>
    <scope>NUCLEOTIDE SEQUENCE [LARGE SCALE GENOMIC DNA]</scope>
    <source>
        <strain evidence="2">cv. 10/8</strain>
        <tissue evidence="1">Leaf</tissue>
    </source>
</reference>
<dbReference type="Proteomes" id="UP000265520">
    <property type="component" value="Unassembled WGS sequence"/>
</dbReference>
<dbReference type="AlphaFoldDB" id="A0A392VXM3"/>
<proteinExistence type="predicted"/>
<keyword evidence="2" id="KW-1185">Reference proteome</keyword>
<evidence type="ECO:0000313" key="2">
    <source>
        <dbReference type="Proteomes" id="UP000265520"/>
    </source>
</evidence>
<protein>
    <submittedName>
        <fullName evidence="1">Uncharacterized protein</fullName>
    </submittedName>
</protein>
<accession>A0A392VXM3</accession>
<sequence>SDGFHVAEACDLPLCCSVNESVPKGHDHKRWVGSRIACHGKNDFWERTTIYSGIDDSVSL</sequence>
<feature type="non-terminal residue" evidence="1">
    <location>
        <position position="1"/>
    </location>
</feature>
<evidence type="ECO:0000313" key="1">
    <source>
        <dbReference type="EMBL" id="MCI91731.1"/>
    </source>
</evidence>